<dbReference type="SUPFAM" id="SSF46689">
    <property type="entry name" value="Homeodomain-like"/>
    <property type="match status" value="2"/>
</dbReference>
<protein>
    <submittedName>
        <fullName evidence="5">AraC family transcriptional regulator</fullName>
    </submittedName>
</protein>
<dbReference type="PANTHER" id="PTHR46796:SF14">
    <property type="entry name" value="TRANSCRIPTIONAL REGULATORY PROTEIN"/>
    <property type="match status" value="1"/>
</dbReference>
<organism evidence="5 6">
    <name type="scientific">Methylobacterium radiotolerans</name>
    <dbReference type="NCBI Taxonomy" id="31998"/>
    <lineage>
        <taxon>Bacteria</taxon>
        <taxon>Pseudomonadati</taxon>
        <taxon>Pseudomonadota</taxon>
        <taxon>Alphaproteobacteria</taxon>
        <taxon>Hyphomicrobiales</taxon>
        <taxon>Methylobacteriaceae</taxon>
        <taxon>Methylobacterium</taxon>
    </lineage>
</organism>
<dbReference type="InterPro" id="IPR020449">
    <property type="entry name" value="Tscrpt_reg_AraC-type_HTH"/>
</dbReference>
<dbReference type="InterPro" id="IPR009057">
    <property type="entry name" value="Homeodomain-like_sf"/>
</dbReference>
<dbReference type="Gene3D" id="1.10.10.60">
    <property type="entry name" value="Homeodomain-like"/>
    <property type="match status" value="2"/>
</dbReference>
<sequence length="286" mass="31527">MERILDTPPPLAEHDLKGGAQLTRPWSHGALHAALPALNAHVVMTYWGTAQQASWRTGSQRLASRTRRNSITLIPIGHDGRWDIEGPVEVSQVYLPHQRLQAAAEAMALSTNVELVGRTGFDDPTSAQIMQLLGKEAERTDASSSLFVEQAIDLLCTQLIRSHSSHGAVTSTAPRRGLADWQVKRVTEYMTTSLDRLIGLDELAALVDLSRFHFCAAFRLATGMTPHEWLTNLRMQRAKHLLASTDWPIVHVALEVGYETPSAFAAAFRKVTGSTPSVFRRQAHAV</sequence>
<evidence type="ECO:0000313" key="6">
    <source>
        <dbReference type="Proteomes" id="UP001349262"/>
    </source>
</evidence>
<evidence type="ECO:0000256" key="2">
    <source>
        <dbReference type="ARBA" id="ARBA00023125"/>
    </source>
</evidence>
<proteinExistence type="predicted"/>
<accession>A0ABU7T809</accession>
<evidence type="ECO:0000313" key="5">
    <source>
        <dbReference type="EMBL" id="MEE7456494.1"/>
    </source>
</evidence>
<keyword evidence="1" id="KW-0805">Transcription regulation</keyword>
<dbReference type="SMART" id="SM00342">
    <property type="entry name" value="HTH_ARAC"/>
    <property type="match status" value="1"/>
</dbReference>
<dbReference type="Proteomes" id="UP001349262">
    <property type="component" value="Unassembled WGS sequence"/>
</dbReference>
<gene>
    <name evidence="5" type="ORF">MRSR164_06750</name>
</gene>
<keyword evidence="3" id="KW-0804">Transcription</keyword>
<feature type="domain" description="HTH araC/xylS-type" evidence="4">
    <location>
        <begin position="184"/>
        <end position="282"/>
    </location>
</feature>
<dbReference type="PANTHER" id="PTHR46796">
    <property type="entry name" value="HTH-TYPE TRANSCRIPTIONAL ACTIVATOR RHAS-RELATED"/>
    <property type="match status" value="1"/>
</dbReference>
<dbReference type="PRINTS" id="PR00032">
    <property type="entry name" value="HTHARAC"/>
</dbReference>
<evidence type="ECO:0000256" key="3">
    <source>
        <dbReference type="ARBA" id="ARBA00023163"/>
    </source>
</evidence>
<evidence type="ECO:0000259" key="4">
    <source>
        <dbReference type="PROSITE" id="PS01124"/>
    </source>
</evidence>
<evidence type="ECO:0000256" key="1">
    <source>
        <dbReference type="ARBA" id="ARBA00023015"/>
    </source>
</evidence>
<keyword evidence="6" id="KW-1185">Reference proteome</keyword>
<keyword evidence="2" id="KW-0238">DNA-binding</keyword>
<dbReference type="PROSITE" id="PS01124">
    <property type="entry name" value="HTH_ARAC_FAMILY_2"/>
    <property type="match status" value="1"/>
</dbReference>
<dbReference type="Pfam" id="PF12833">
    <property type="entry name" value="HTH_18"/>
    <property type="match status" value="1"/>
</dbReference>
<dbReference type="InterPro" id="IPR018060">
    <property type="entry name" value="HTH_AraC"/>
</dbReference>
<name>A0ABU7T809_9HYPH</name>
<comment type="caution">
    <text evidence="5">The sequence shown here is derived from an EMBL/GenBank/DDBJ whole genome shotgun (WGS) entry which is preliminary data.</text>
</comment>
<reference evidence="5 6" key="1">
    <citation type="journal article" date="2012" name="Genet. Mol. Biol.">
        <title>Analysis of 16S rRNA and mxaF genes revealing insights into Methylobacterium niche-specific plant association.</title>
        <authorList>
            <person name="Dourado M.N."/>
            <person name="Andreote F.D."/>
            <person name="Dini-Andreote F."/>
            <person name="Conti R."/>
            <person name="Araujo J.M."/>
            <person name="Araujo W.L."/>
        </authorList>
    </citation>
    <scope>NUCLEOTIDE SEQUENCE [LARGE SCALE GENOMIC DNA]</scope>
    <source>
        <strain evidence="5 6">SR1.6/4</strain>
    </source>
</reference>
<dbReference type="EMBL" id="MLBY01000004">
    <property type="protein sequence ID" value="MEE7456494.1"/>
    <property type="molecule type" value="Genomic_DNA"/>
</dbReference>
<dbReference type="InterPro" id="IPR050204">
    <property type="entry name" value="AraC_XylS_family_regulators"/>
</dbReference>